<evidence type="ECO:0000313" key="3">
    <source>
        <dbReference type="EMBL" id="QUT46131.1"/>
    </source>
</evidence>
<gene>
    <name evidence="4" type="ORF">DW701_02700</name>
    <name evidence="5" type="ORF">EAJ03_13005</name>
    <name evidence="2" type="ORF">F2Z23_13595</name>
    <name evidence="3" type="ORF">INE88_02957</name>
    <name evidence="6" type="ORF">NCTC11155_00481</name>
</gene>
<reference evidence="2 10" key="3">
    <citation type="journal article" date="2019" name="Nat. Med.">
        <title>A library of human gut bacterial isolates paired with longitudinal multiomics data enables mechanistic microbiome research.</title>
        <authorList>
            <person name="Poyet M."/>
            <person name="Groussin M."/>
            <person name="Gibbons S.M."/>
            <person name="Avila-Pacheco J."/>
            <person name="Jiang X."/>
            <person name="Kearney S.M."/>
            <person name="Perrotta A.R."/>
            <person name="Berdy B."/>
            <person name="Zhao S."/>
            <person name="Lieberman T.D."/>
            <person name="Swanson P.K."/>
            <person name="Smith M."/>
            <person name="Roesemann S."/>
            <person name="Alexander J.E."/>
            <person name="Rich S.A."/>
            <person name="Livny J."/>
            <person name="Vlamakis H."/>
            <person name="Clish C."/>
            <person name="Bullock K."/>
            <person name="Deik A."/>
            <person name="Scott J."/>
            <person name="Pierce K.A."/>
            <person name="Xavier R.J."/>
            <person name="Alm E.J."/>
        </authorList>
    </citation>
    <scope>NUCLEOTIDE SEQUENCE [LARGE SCALE GENOMIC DNA]</scope>
    <source>
        <strain evidence="2 10">BIOML-A1</strain>
    </source>
</reference>
<evidence type="ECO:0000313" key="9">
    <source>
        <dbReference type="Proteomes" id="UP000291917"/>
    </source>
</evidence>
<protein>
    <submittedName>
        <fullName evidence="2">DUF4836 family protein</fullName>
    </submittedName>
</protein>
<dbReference type="AlphaFoldDB" id="A0A380YLJ9"/>
<name>A0A380YLJ9_9BACE</name>
<reference evidence="3" key="5">
    <citation type="journal article" date="2021" name="PLoS Genet.">
        <title>Mobile Type VI secretion system loci of the gut Bacteroidales display extensive intra-ecosystem transfer, multi-species spread and geographical clustering.</title>
        <authorList>
            <person name="Garcia-Bayona L."/>
            <person name="Coyne M.J."/>
            <person name="Comstock L.E."/>
        </authorList>
    </citation>
    <scope>NUCLEOTIDE SEQUENCE</scope>
    <source>
        <strain evidence="3">CL11T00C20</strain>
    </source>
</reference>
<dbReference type="RefSeq" id="WP_004294227.1">
    <property type="nucleotide sequence ID" value="NZ_CABKNQ010000019.1"/>
</dbReference>
<dbReference type="OrthoDB" id="1408388at2"/>
<dbReference type="EMBL" id="VVZX01000019">
    <property type="protein sequence ID" value="KAA5272641.1"/>
    <property type="molecule type" value="Genomic_DNA"/>
</dbReference>
<evidence type="ECO:0000313" key="6">
    <source>
        <dbReference type="EMBL" id="SUV28531.1"/>
    </source>
</evidence>
<keyword evidence="10" id="KW-1185">Reference proteome</keyword>
<accession>A0A380YLJ9</accession>
<feature type="chain" id="PRO_5044586722" evidence="1">
    <location>
        <begin position="24"/>
        <end position="368"/>
    </location>
</feature>
<proteinExistence type="predicted"/>
<dbReference type="InterPro" id="IPR032276">
    <property type="entry name" value="DUF4836"/>
</dbReference>
<reference evidence="6 7" key="1">
    <citation type="submission" date="2018-06" db="EMBL/GenBank/DDBJ databases">
        <authorList>
            <consortium name="Pathogen Informatics"/>
            <person name="Doyle S."/>
        </authorList>
    </citation>
    <scope>NUCLEOTIDE SEQUENCE [LARGE SCALE GENOMIC DNA]</scope>
    <source>
        <strain evidence="6 7">NCTC11155</strain>
    </source>
</reference>
<evidence type="ECO:0000313" key="2">
    <source>
        <dbReference type="EMBL" id="KAA5272641.1"/>
    </source>
</evidence>
<evidence type="ECO:0000313" key="7">
    <source>
        <dbReference type="Proteomes" id="UP000254424"/>
    </source>
</evidence>
<feature type="signal peptide" evidence="1">
    <location>
        <begin position="1"/>
        <end position="23"/>
    </location>
</feature>
<dbReference type="STRING" id="483216.BACEGG_01330"/>
<dbReference type="Proteomes" id="UP000291917">
    <property type="component" value="Unassembled WGS sequence"/>
</dbReference>
<dbReference type="EMBL" id="QSLA01000002">
    <property type="protein sequence ID" value="RHF11710.1"/>
    <property type="molecule type" value="Genomic_DNA"/>
</dbReference>
<dbReference type="EMBL" id="CP072227">
    <property type="protein sequence ID" value="QUT46131.1"/>
    <property type="molecule type" value="Genomic_DNA"/>
</dbReference>
<organism evidence="6 7">
    <name type="scientific">Bacteroides eggerthii</name>
    <dbReference type="NCBI Taxonomy" id="28111"/>
    <lineage>
        <taxon>Bacteria</taxon>
        <taxon>Pseudomonadati</taxon>
        <taxon>Bacteroidota</taxon>
        <taxon>Bacteroidia</taxon>
        <taxon>Bacteroidales</taxon>
        <taxon>Bacteroidaceae</taxon>
        <taxon>Bacteroides</taxon>
    </lineage>
</organism>
<evidence type="ECO:0000313" key="5">
    <source>
        <dbReference type="EMBL" id="RYT71910.1"/>
    </source>
</evidence>
<reference evidence="5 9" key="4">
    <citation type="journal article" date="2019" name="Science, e1252229">
        <title>Invertible promoters mediate bacterial phase variation, antibiotic resistance, and host adaptation in the gut.</title>
        <authorList>
            <person name="Jiang X."/>
            <person name="Hall A.B."/>
            <person name="Arthur T.D."/>
            <person name="Plichta D.R."/>
            <person name="Covington C.T."/>
            <person name="Poyet M."/>
            <person name="Crothers J."/>
            <person name="Moses P.L."/>
            <person name="Tolonen A.C."/>
            <person name="Vlamakis H."/>
            <person name="Alm E.J."/>
            <person name="Xavier R.J."/>
        </authorList>
    </citation>
    <scope>NUCLEOTIDE SEQUENCE [LARGE SCALE GENOMIC DNA]</scope>
    <source>
        <strain evidence="5">Bj_0095</strain>
        <strain evidence="9">bj_0095</strain>
    </source>
</reference>
<sequence length="368" mass="40812">MKKSISFHLLPVLVMLLCLSSCSETTKKTEYTHSIPSNVTEMASLDVKSIVSKAGLNDAASKATLQELLGALFENKNAALKEEAETLLQDPAESGIDWSAPVYLFKAPTLHSTAIALKIADLKKFEAMLELFAQEQLCTVPVKVQGYHSVEIKDAGVLIAYNDGTLLGVYGGSSEQLQKLQPAITALMQQPADKSIHANKHFTSMLQQKGDIRLLATPDALPMDVRGVLNWPHGTQLLGYVLFENGRIYATLQSADFKGDTKEDNQPFHPKNSRELQQAMLSMMHGRPFNISLTSDELLTLSNLRVLMEYASDEPEIKNLYQMIMKIEELNLRGDKNRTNFTIVLNEKKENALKQLVDFAKLFAGSNP</sequence>
<reference evidence="4 8" key="2">
    <citation type="submission" date="2018-08" db="EMBL/GenBank/DDBJ databases">
        <title>A genome reference for cultivated species of the human gut microbiota.</title>
        <authorList>
            <person name="Zou Y."/>
            <person name="Xue W."/>
            <person name="Luo G."/>
        </authorList>
    </citation>
    <scope>NUCLEOTIDE SEQUENCE [LARGE SCALE GENOMIC DNA]</scope>
    <source>
        <strain evidence="4 8">AM26-26AC</strain>
    </source>
</reference>
<evidence type="ECO:0000313" key="8">
    <source>
        <dbReference type="Proteomes" id="UP000283538"/>
    </source>
</evidence>
<keyword evidence="1" id="KW-0732">Signal</keyword>
<dbReference type="Proteomes" id="UP000679226">
    <property type="component" value="Chromosome"/>
</dbReference>
<evidence type="ECO:0000313" key="10">
    <source>
        <dbReference type="Proteomes" id="UP000335496"/>
    </source>
</evidence>
<dbReference type="Pfam" id="PF16120">
    <property type="entry name" value="DUF4836"/>
    <property type="match status" value="1"/>
</dbReference>
<evidence type="ECO:0000313" key="4">
    <source>
        <dbReference type="EMBL" id="RHF11710.1"/>
    </source>
</evidence>
<dbReference type="KEGG" id="beg:INE88_02957"/>
<evidence type="ECO:0000256" key="1">
    <source>
        <dbReference type="SAM" id="SignalP"/>
    </source>
</evidence>
<dbReference type="Proteomes" id="UP000335496">
    <property type="component" value="Unassembled WGS sequence"/>
</dbReference>
<dbReference type="GeneID" id="93070423"/>
<dbReference type="EMBL" id="RCXL01000020">
    <property type="protein sequence ID" value="RYT71910.1"/>
    <property type="molecule type" value="Genomic_DNA"/>
</dbReference>
<dbReference type="Proteomes" id="UP000254424">
    <property type="component" value="Unassembled WGS sequence"/>
</dbReference>
<dbReference type="Proteomes" id="UP000283538">
    <property type="component" value="Unassembled WGS sequence"/>
</dbReference>
<dbReference type="EMBL" id="UFSX01000001">
    <property type="protein sequence ID" value="SUV28531.1"/>
    <property type="molecule type" value="Genomic_DNA"/>
</dbReference>